<reference evidence="2" key="1">
    <citation type="submission" date="2022-11" db="UniProtKB">
        <authorList>
            <consortium name="WormBaseParasite"/>
        </authorList>
    </citation>
    <scope>IDENTIFICATION</scope>
</reference>
<dbReference type="WBParaSite" id="ES5_v2.g6118.t1">
    <property type="protein sequence ID" value="ES5_v2.g6118.t1"/>
    <property type="gene ID" value="ES5_v2.g6118"/>
</dbReference>
<name>A0AC34GPH5_9BILA</name>
<proteinExistence type="predicted"/>
<dbReference type="Proteomes" id="UP000887579">
    <property type="component" value="Unplaced"/>
</dbReference>
<accession>A0AC34GPH5</accession>
<sequence>MSKERSVRFSTKKPIEHESFDYGDDGNTDFEKLMRMSPPALIDDKKFDQLDMCTAASLGWEFVEKIASTSVECSVKKNIAEWSPLMYAAYLGHVQVCEFLCSKNAPLEDKNELGQTALMLAASCGSKDMVVFLVNRGAEINCQDKSGRSSLHYATQYNQSTITEVLAKAGGDPNLQDKNGMTPMLNACKVGNDATVSLLFEYKGDPNRTNYAGENGEALAAEQPNVLKALQSRLTMNDVLRQLGLEKYIPIFEKSDITLNVFLNLKEKDLTELGITLFGPKKKLLNVIQQYKENGIIATEQDVVISQPQLEIPPRSRENSYNNLKNFNNHSENNKISTINTVDLQNQITVNTDVQAFLFKLMENKQIDDQTTMKCQNLIQRICAATDRLNFH</sequence>
<protein>
    <submittedName>
        <fullName evidence="2">SAM domain-containing protein</fullName>
    </submittedName>
</protein>
<evidence type="ECO:0000313" key="2">
    <source>
        <dbReference type="WBParaSite" id="ES5_v2.g6118.t1"/>
    </source>
</evidence>
<evidence type="ECO:0000313" key="1">
    <source>
        <dbReference type="Proteomes" id="UP000887579"/>
    </source>
</evidence>
<organism evidence="1 2">
    <name type="scientific">Panagrolaimus sp. ES5</name>
    <dbReference type="NCBI Taxonomy" id="591445"/>
    <lineage>
        <taxon>Eukaryota</taxon>
        <taxon>Metazoa</taxon>
        <taxon>Ecdysozoa</taxon>
        <taxon>Nematoda</taxon>
        <taxon>Chromadorea</taxon>
        <taxon>Rhabditida</taxon>
        <taxon>Tylenchina</taxon>
        <taxon>Panagrolaimomorpha</taxon>
        <taxon>Panagrolaimoidea</taxon>
        <taxon>Panagrolaimidae</taxon>
        <taxon>Panagrolaimus</taxon>
    </lineage>
</organism>